<dbReference type="SMART" id="SM00421">
    <property type="entry name" value="HTH_LUXR"/>
    <property type="match status" value="1"/>
</dbReference>
<dbReference type="Gene3D" id="3.40.50.2300">
    <property type="match status" value="1"/>
</dbReference>
<name>D2BJB7_DEHMV</name>
<dbReference type="InterPro" id="IPR011006">
    <property type="entry name" value="CheY-like_superfamily"/>
</dbReference>
<dbReference type="Pfam" id="PF00072">
    <property type="entry name" value="Response_reg"/>
    <property type="match status" value="1"/>
</dbReference>
<dbReference type="InterPro" id="IPR016032">
    <property type="entry name" value="Sig_transdc_resp-reg_C-effctor"/>
</dbReference>
<dbReference type="PANTHER" id="PTHR45566">
    <property type="entry name" value="HTH-TYPE TRANSCRIPTIONAL REGULATOR YHJB-RELATED"/>
    <property type="match status" value="1"/>
</dbReference>
<evidence type="ECO:0000313" key="6">
    <source>
        <dbReference type="EMBL" id="ACZ62417.1"/>
    </source>
</evidence>
<evidence type="ECO:0000259" key="5">
    <source>
        <dbReference type="PROSITE" id="PS50110"/>
    </source>
</evidence>
<dbReference type="GO" id="GO:0003677">
    <property type="term" value="F:DNA binding"/>
    <property type="evidence" value="ECO:0007669"/>
    <property type="project" value="UniProtKB-KW"/>
</dbReference>
<organism evidence="6 7">
    <name type="scientific">Dehalococcoides mccartyi (strain VS)</name>
    <dbReference type="NCBI Taxonomy" id="311424"/>
    <lineage>
        <taxon>Bacteria</taxon>
        <taxon>Bacillati</taxon>
        <taxon>Chloroflexota</taxon>
        <taxon>Dehalococcoidia</taxon>
        <taxon>Dehalococcoidales</taxon>
        <taxon>Dehalococcoidaceae</taxon>
        <taxon>Dehalococcoides</taxon>
    </lineage>
</organism>
<evidence type="ECO:0000256" key="3">
    <source>
        <dbReference type="PROSITE-ProRule" id="PRU00169"/>
    </source>
</evidence>
<dbReference type="AlphaFoldDB" id="D2BJB7"/>
<sequence length="222" mass="24710">MNYQNPEIRIFVVDDHEVVRHGLKTMLETVPDFIVVGESDGSEAVVEKICQSKADILLLDIRIEGSDGFQIASQVKTRLPALKIILISGYDSNLYITESLRHKIRGFIPKGCQKEYIFTAIRMVALGATVWHGDQIFQAIRNLNSDENQITVSEVSVTNALLDPRELQILTLVSAGKTNKAISAELDISIDMVKKTVSRLMHKFNSTNRTQLATAGSKLKLV</sequence>
<evidence type="ECO:0000256" key="1">
    <source>
        <dbReference type="ARBA" id="ARBA00022553"/>
    </source>
</evidence>
<dbReference type="SMART" id="SM00448">
    <property type="entry name" value="REC"/>
    <property type="match status" value="1"/>
</dbReference>
<dbReference type="Proteomes" id="UP000002506">
    <property type="component" value="Chromosome"/>
</dbReference>
<dbReference type="GO" id="GO:0006355">
    <property type="term" value="P:regulation of DNA-templated transcription"/>
    <property type="evidence" value="ECO:0007669"/>
    <property type="project" value="InterPro"/>
</dbReference>
<dbReference type="PRINTS" id="PR00038">
    <property type="entry name" value="HTHLUXR"/>
</dbReference>
<feature type="domain" description="HTH luxR-type" evidence="4">
    <location>
        <begin position="155"/>
        <end position="220"/>
    </location>
</feature>
<dbReference type="InterPro" id="IPR000792">
    <property type="entry name" value="Tscrpt_reg_LuxR_C"/>
</dbReference>
<accession>D2BJB7</accession>
<proteinExistence type="predicted"/>
<dbReference type="eggNOG" id="COG2197">
    <property type="taxonomic scope" value="Bacteria"/>
</dbReference>
<dbReference type="SUPFAM" id="SSF52172">
    <property type="entry name" value="CheY-like"/>
    <property type="match status" value="1"/>
</dbReference>
<dbReference type="CDD" id="cd17535">
    <property type="entry name" value="REC_NarL-like"/>
    <property type="match status" value="1"/>
</dbReference>
<evidence type="ECO:0000259" key="4">
    <source>
        <dbReference type="PROSITE" id="PS50043"/>
    </source>
</evidence>
<dbReference type="SUPFAM" id="SSF46894">
    <property type="entry name" value="C-terminal effector domain of the bipartite response regulators"/>
    <property type="match status" value="1"/>
</dbReference>
<dbReference type="InterPro" id="IPR001789">
    <property type="entry name" value="Sig_transdc_resp-reg_receiver"/>
</dbReference>
<feature type="modified residue" description="4-aspartylphosphate" evidence="3">
    <location>
        <position position="60"/>
    </location>
</feature>
<dbReference type="KEGG" id="dev:DhcVS_1318"/>
<feature type="domain" description="Response regulatory" evidence="5">
    <location>
        <begin position="9"/>
        <end position="125"/>
    </location>
</feature>
<dbReference type="EMBL" id="CP001827">
    <property type="protein sequence ID" value="ACZ62417.1"/>
    <property type="molecule type" value="Genomic_DNA"/>
</dbReference>
<dbReference type="HOGENOM" id="CLU_000445_90_10_0"/>
<dbReference type="InterPro" id="IPR051015">
    <property type="entry name" value="EvgA-like"/>
</dbReference>
<gene>
    <name evidence="6" type="primary">rdhR</name>
    <name evidence="6" type="ordered locus">DhcVS_1318</name>
</gene>
<keyword evidence="1 3" id="KW-0597">Phosphoprotein</keyword>
<dbReference type="CDD" id="cd06170">
    <property type="entry name" value="LuxR_C_like"/>
    <property type="match status" value="1"/>
</dbReference>
<evidence type="ECO:0000256" key="2">
    <source>
        <dbReference type="ARBA" id="ARBA00023125"/>
    </source>
</evidence>
<dbReference type="PANTHER" id="PTHR45566:SF2">
    <property type="entry name" value="NARL SUBFAMILY"/>
    <property type="match status" value="1"/>
</dbReference>
<dbReference type="RefSeq" id="WP_012882559.1">
    <property type="nucleotide sequence ID" value="NC_013552.1"/>
</dbReference>
<dbReference type="PROSITE" id="PS50110">
    <property type="entry name" value="RESPONSE_REGULATORY"/>
    <property type="match status" value="1"/>
</dbReference>
<dbReference type="InterPro" id="IPR058245">
    <property type="entry name" value="NreC/VraR/RcsB-like_REC"/>
</dbReference>
<dbReference type="PROSITE" id="PS50043">
    <property type="entry name" value="HTH_LUXR_2"/>
    <property type="match status" value="1"/>
</dbReference>
<dbReference type="Pfam" id="PF00196">
    <property type="entry name" value="GerE"/>
    <property type="match status" value="1"/>
</dbReference>
<dbReference type="OrthoDB" id="9808843at2"/>
<dbReference type="GO" id="GO:0000160">
    <property type="term" value="P:phosphorelay signal transduction system"/>
    <property type="evidence" value="ECO:0007669"/>
    <property type="project" value="InterPro"/>
</dbReference>
<keyword evidence="2 6" id="KW-0238">DNA-binding</keyword>
<evidence type="ECO:0000313" key="7">
    <source>
        <dbReference type="Proteomes" id="UP000002506"/>
    </source>
</evidence>
<protein>
    <submittedName>
        <fullName evidence="6">DNA-binding response regulator, LuxR family</fullName>
    </submittedName>
</protein>
<reference evidence="6 7" key="1">
    <citation type="journal article" date="2009" name="PLoS Genet.">
        <title>Localized plasticity in the streamlined genomes of vinyl chloride respiring Dehalococcoides.</title>
        <authorList>
            <person name="McMurdie P.J."/>
            <person name="Behrens S.F."/>
            <person name="Muller J.A."/>
            <person name="Goke J."/>
            <person name="Ritalahti K.M."/>
            <person name="Wagner R."/>
            <person name="Goltsman E."/>
            <person name="Lapidus A."/>
            <person name="Holmes S."/>
            <person name="Loffler F.E."/>
            <person name="Spormann A.M."/>
        </authorList>
    </citation>
    <scope>NUCLEOTIDE SEQUENCE [LARGE SCALE GENOMIC DNA]</scope>
    <source>
        <strain evidence="6 7">VS</strain>
    </source>
</reference>